<evidence type="ECO:0000313" key="2">
    <source>
        <dbReference type="EMBL" id="GAK32114.1"/>
    </source>
</evidence>
<dbReference type="AlphaFoldDB" id="A0A069CXC2"/>
<protein>
    <submittedName>
        <fullName evidence="2">Uncharacterized protein</fullName>
    </submittedName>
</protein>
<feature type="non-terminal residue" evidence="2">
    <location>
        <position position="196"/>
    </location>
</feature>
<organism evidence="2 3">
    <name type="scientific">Weissella oryzae (strain DSM 25784 / JCM 18191 / LMG 30913 / SG25)</name>
    <dbReference type="NCBI Taxonomy" id="1329250"/>
    <lineage>
        <taxon>Bacteria</taxon>
        <taxon>Bacillati</taxon>
        <taxon>Bacillota</taxon>
        <taxon>Bacilli</taxon>
        <taxon>Lactobacillales</taxon>
        <taxon>Lactobacillaceae</taxon>
        <taxon>Weissella</taxon>
    </lineage>
</organism>
<dbReference type="RefSeq" id="WP_027699954.1">
    <property type="nucleotide sequence ID" value="NZ_DF820525.1"/>
</dbReference>
<proteinExistence type="predicted"/>
<dbReference type="Proteomes" id="UP000030643">
    <property type="component" value="Unassembled WGS sequence"/>
</dbReference>
<gene>
    <name evidence="2" type="ORF">WOSG25_420010</name>
</gene>
<evidence type="ECO:0000256" key="1">
    <source>
        <dbReference type="SAM" id="MobiDB-lite"/>
    </source>
</evidence>
<sequence>MMTVAEKLLKVQTELKAPKGQFNSFGKYKYRSAEDILEAVKPLLQSNQLSITLSDEPILVGNRIYIKATATAGMGEDDAISVSGFAREPDSKKGMDESQITGTASSYARKYALNGLLLIDDNKDADTDEYANQTKRSTNQSNRNAKQFAQQNVGQQRQQQQKAGVEHQRAIVEATIVKAQQQYSATNEQAAKWRQM</sequence>
<dbReference type="InterPro" id="IPR007499">
    <property type="entry name" value="ERF_bacteria_virus"/>
</dbReference>
<dbReference type="STRING" id="1329250.WOSG25_420010"/>
<accession>A0A069CXC2</accession>
<keyword evidence="3" id="KW-1185">Reference proteome</keyword>
<evidence type="ECO:0000313" key="3">
    <source>
        <dbReference type="Proteomes" id="UP000030643"/>
    </source>
</evidence>
<feature type="compositionally biased region" description="Low complexity" evidence="1">
    <location>
        <begin position="147"/>
        <end position="161"/>
    </location>
</feature>
<name>A0A069CXC2_WEIOS</name>
<feature type="region of interest" description="Disordered" evidence="1">
    <location>
        <begin position="134"/>
        <end position="167"/>
    </location>
</feature>
<reference evidence="3" key="1">
    <citation type="journal article" date="2014" name="Genome Announc.">
        <title>Draft genome sequence of Weissella oryzae SG25T, isolated from fermented rice grains.</title>
        <authorList>
            <person name="Tanizawa Y."/>
            <person name="Fujisawa T."/>
            <person name="Mochizuki T."/>
            <person name="Kaminuma E."/>
            <person name="Suzuki Y."/>
            <person name="Nakamura Y."/>
            <person name="Tohno M."/>
        </authorList>
    </citation>
    <scope>NUCLEOTIDE SEQUENCE [LARGE SCALE GENOMIC DNA]</scope>
    <source>
        <strain evidence="3">DSM 25784 / JCM 18191 / LMG 30913 / SG25</strain>
    </source>
</reference>
<dbReference type="Pfam" id="PF04404">
    <property type="entry name" value="ERF"/>
    <property type="match status" value="1"/>
</dbReference>
<dbReference type="eggNOG" id="ENOG5032SQ7">
    <property type="taxonomic scope" value="Bacteria"/>
</dbReference>
<feature type="compositionally biased region" description="Polar residues" evidence="1">
    <location>
        <begin position="134"/>
        <end position="145"/>
    </location>
</feature>
<dbReference type="EMBL" id="DF820525">
    <property type="protein sequence ID" value="GAK32114.1"/>
    <property type="molecule type" value="Genomic_DNA"/>
</dbReference>